<evidence type="ECO:0000313" key="2">
    <source>
        <dbReference type="Proteomes" id="UP000215914"/>
    </source>
</evidence>
<dbReference type="AlphaFoldDB" id="A0A9K3DRM5"/>
<protein>
    <submittedName>
        <fullName evidence="1">Uncharacterized protein</fullName>
    </submittedName>
</protein>
<organism evidence="1 2">
    <name type="scientific">Helianthus annuus</name>
    <name type="common">Common sunflower</name>
    <dbReference type="NCBI Taxonomy" id="4232"/>
    <lineage>
        <taxon>Eukaryota</taxon>
        <taxon>Viridiplantae</taxon>
        <taxon>Streptophyta</taxon>
        <taxon>Embryophyta</taxon>
        <taxon>Tracheophyta</taxon>
        <taxon>Spermatophyta</taxon>
        <taxon>Magnoliopsida</taxon>
        <taxon>eudicotyledons</taxon>
        <taxon>Gunneridae</taxon>
        <taxon>Pentapetalae</taxon>
        <taxon>asterids</taxon>
        <taxon>campanulids</taxon>
        <taxon>Asterales</taxon>
        <taxon>Asteraceae</taxon>
        <taxon>Asteroideae</taxon>
        <taxon>Heliantheae alliance</taxon>
        <taxon>Heliantheae</taxon>
        <taxon>Helianthus</taxon>
    </lineage>
</organism>
<reference evidence="1" key="1">
    <citation type="journal article" date="2017" name="Nature">
        <title>The sunflower genome provides insights into oil metabolism, flowering and Asterid evolution.</title>
        <authorList>
            <person name="Badouin H."/>
            <person name="Gouzy J."/>
            <person name="Grassa C.J."/>
            <person name="Murat F."/>
            <person name="Staton S.E."/>
            <person name="Cottret L."/>
            <person name="Lelandais-Briere C."/>
            <person name="Owens G.L."/>
            <person name="Carrere S."/>
            <person name="Mayjonade B."/>
            <person name="Legrand L."/>
            <person name="Gill N."/>
            <person name="Kane N.C."/>
            <person name="Bowers J.E."/>
            <person name="Hubner S."/>
            <person name="Bellec A."/>
            <person name="Berard A."/>
            <person name="Berges H."/>
            <person name="Blanchet N."/>
            <person name="Boniface M.C."/>
            <person name="Brunel D."/>
            <person name="Catrice O."/>
            <person name="Chaidir N."/>
            <person name="Claudel C."/>
            <person name="Donnadieu C."/>
            <person name="Faraut T."/>
            <person name="Fievet G."/>
            <person name="Helmstetter N."/>
            <person name="King M."/>
            <person name="Knapp S.J."/>
            <person name="Lai Z."/>
            <person name="Le Paslier M.C."/>
            <person name="Lippi Y."/>
            <person name="Lorenzon L."/>
            <person name="Mandel J.R."/>
            <person name="Marage G."/>
            <person name="Marchand G."/>
            <person name="Marquand E."/>
            <person name="Bret-Mestries E."/>
            <person name="Morien E."/>
            <person name="Nambeesan S."/>
            <person name="Nguyen T."/>
            <person name="Pegot-Espagnet P."/>
            <person name="Pouilly N."/>
            <person name="Raftis F."/>
            <person name="Sallet E."/>
            <person name="Schiex T."/>
            <person name="Thomas J."/>
            <person name="Vandecasteele C."/>
            <person name="Vares D."/>
            <person name="Vear F."/>
            <person name="Vautrin S."/>
            <person name="Crespi M."/>
            <person name="Mangin B."/>
            <person name="Burke J.M."/>
            <person name="Salse J."/>
            <person name="Munos S."/>
            <person name="Vincourt P."/>
            <person name="Rieseberg L.H."/>
            <person name="Langlade N.B."/>
        </authorList>
    </citation>
    <scope>NUCLEOTIDE SEQUENCE</scope>
    <source>
        <tissue evidence="1">Leaves</tissue>
    </source>
</reference>
<keyword evidence="2" id="KW-1185">Reference proteome</keyword>
<evidence type="ECO:0000313" key="1">
    <source>
        <dbReference type="EMBL" id="KAF5759499.1"/>
    </source>
</evidence>
<accession>A0A9K3DRM5</accession>
<comment type="caution">
    <text evidence="1">The sequence shown here is derived from an EMBL/GenBank/DDBJ whole genome shotgun (WGS) entry which is preliminary data.</text>
</comment>
<name>A0A9K3DRM5_HELAN</name>
<dbReference type="Gramene" id="mRNA:HanXRQr2_Chr16g0742011">
    <property type="protein sequence ID" value="mRNA:HanXRQr2_Chr16g0742011"/>
    <property type="gene ID" value="HanXRQr2_Chr16g0742011"/>
</dbReference>
<dbReference type="Proteomes" id="UP000215914">
    <property type="component" value="Unassembled WGS sequence"/>
</dbReference>
<reference evidence="1" key="2">
    <citation type="submission" date="2020-06" db="EMBL/GenBank/DDBJ databases">
        <title>Helianthus annuus Genome sequencing and assembly Release 2.</title>
        <authorList>
            <person name="Gouzy J."/>
            <person name="Langlade N."/>
            <person name="Munos S."/>
        </authorList>
    </citation>
    <scope>NUCLEOTIDE SEQUENCE</scope>
    <source>
        <tissue evidence="1">Leaves</tissue>
    </source>
</reference>
<proteinExistence type="predicted"/>
<gene>
    <name evidence="1" type="ORF">HanXRQr2_Chr16g0742011</name>
</gene>
<sequence>MTDKLADVRKAAEACFGDVVCGPEMVFMKNVRDIQGLALAIVLERLKTHGAFPEVHENTRTQEQSQLDKHRKQVQILANQIVMDQGMEAHIKRV</sequence>
<dbReference type="EMBL" id="MNCJ02000331">
    <property type="protein sequence ID" value="KAF5759499.1"/>
    <property type="molecule type" value="Genomic_DNA"/>
</dbReference>